<sequence>MAKETVKKHNEKHSDFEELVESPDALAGRLTQSEDYVKRNKSKLLGVFALIAAIVVGGFLYYNYRSTQNQEAQQAMFQAVYYFEADSLNKALNGDGQYEGLLQIADEYSGTDAGNLANFYAGVALLKQGQYAEAAERLREFESDDYLMQARAYSLTGDALLEQGQNAEAADMYAQAANYNENPFFSPQYLMKAGIAYEAANNFTSATEVYDRVISEFAASAEVTDAKKYKARAEMLAGGNQ</sequence>
<name>A0A3D8LAH6_9BACT</name>
<organism evidence="3 4">
    <name type="scientific">Pontibacter diazotrophicus</name>
    <dbReference type="NCBI Taxonomy" id="1400979"/>
    <lineage>
        <taxon>Bacteria</taxon>
        <taxon>Pseudomonadati</taxon>
        <taxon>Bacteroidota</taxon>
        <taxon>Cytophagia</taxon>
        <taxon>Cytophagales</taxon>
        <taxon>Hymenobacteraceae</taxon>
        <taxon>Pontibacter</taxon>
    </lineage>
</organism>
<dbReference type="Pfam" id="PF13432">
    <property type="entry name" value="TPR_16"/>
    <property type="match status" value="1"/>
</dbReference>
<dbReference type="Pfam" id="PF13174">
    <property type="entry name" value="TPR_6"/>
    <property type="match status" value="1"/>
</dbReference>
<keyword evidence="2" id="KW-0812">Transmembrane</keyword>
<proteinExistence type="predicted"/>
<dbReference type="OrthoDB" id="9808622at2"/>
<keyword evidence="1" id="KW-0802">TPR repeat</keyword>
<evidence type="ECO:0000256" key="1">
    <source>
        <dbReference type="PROSITE-ProRule" id="PRU00339"/>
    </source>
</evidence>
<dbReference type="PROSITE" id="PS50005">
    <property type="entry name" value="TPR"/>
    <property type="match status" value="1"/>
</dbReference>
<keyword evidence="2" id="KW-1133">Transmembrane helix</keyword>
<accession>A0A3D8LAH6</accession>
<dbReference type="Gene3D" id="1.25.40.10">
    <property type="entry name" value="Tetratricopeptide repeat domain"/>
    <property type="match status" value="1"/>
</dbReference>
<evidence type="ECO:0000313" key="3">
    <source>
        <dbReference type="EMBL" id="RDV14353.1"/>
    </source>
</evidence>
<reference evidence="4" key="1">
    <citation type="submission" date="2018-08" db="EMBL/GenBank/DDBJ databases">
        <authorList>
            <person name="Liu Z.-W."/>
            <person name="Du Z.-J."/>
        </authorList>
    </citation>
    <scope>NUCLEOTIDE SEQUENCE [LARGE SCALE GENOMIC DNA]</scope>
    <source>
        <strain evidence="4">H4X</strain>
    </source>
</reference>
<dbReference type="AlphaFoldDB" id="A0A3D8LAH6"/>
<dbReference type="SUPFAM" id="SSF48452">
    <property type="entry name" value="TPR-like"/>
    <property type="match status" value="1"/>
</dbReference>
<dbReference type="InterPro" id="IPR019734">
    <property type="entry name" value="TPR_rpt"/>
</dbReference>
<comment type="caution">
    <text evidence="3">The sequence shown here is derived from an EMBL/GenBank/DDBJ whole genome shotgun (WGS) entry which is preliminary data.</text>
</comment>
<feature type="transmembrane region" description="Helical" evidence="2">
    <location>
        <begin position="44"/>
        <end position="64"/>
    </location>
</feature>
<protein>
    <submittedName>
        <fullName evidence="3">Cytochrome C biosynthesis protein</fullName>
    </submittedName>
</protein>
<feature type="repeat" description="TPR" evidence="1">
    <location>
        <begin position="150"/>
        <end position="183"/>
    </location>
</feature>
<gene>
    <name evidence="3" type="ORF">DXT99_14605</name>
</gene>
<dbReference type="EMBL" id="QRGR01000015">
    <property type="protein sequence ID" value="RDV14353.1"/>
    <property type="molecule type" value="Genomic_DNA"/>
</dbReference>
<dbReference type="Proteomes" id="UP000256708">
    <property type="component" value="Unassembled WGS sequence"/>
</dbReference>
<evidence type="ECO:0000256" key="2">
    <source>
        <dbReference type="SAM" id="Phobius"/>
    </source>
</evidence>
<keyword evidence="4" id="KW-1185">Reference proteome</keyword>
<evidence type="ECO:0000313" key="4">
    <source>
        <dbReference type="Proteomes" id="UP000256708"/>
    </source>
</evidence>
<dbReference type="InterPro" id="IPR011990">
    <property type="entry name" value="TPR-like_helical_dom_sf"/>
</dbReference>
<dbReference type="RefSeq" id="WP_115566310.1">
    <property type="nucleotide sequence ID" value="NZ_QRGR01000015.1"/>
</dbReference>
<keyword evidence="2" id="KW-0472">Membrane</keyword>